<name>A0A0M0L9Y8_9BACL</name>
<dbReference type="PANTHER" id="PTHR32120:SF10">
    <property type="entry name" value="SMALL RIBOSOMAL SUBUNIT BIOGENESIS GTPASE RSGA"/>
    <property type="match status" value="1"/>
</dbReference>
<comment type="function">
    <text evidence="10">One of several proteins that assist in the late maturation steps of the functional core of the 30S ribosomal subunit. Helps release RbfA from mature subunits. May play a role in the assembly of ribosomal proteins into the subunit. Circularly permuted GTPase that catalyzes slow GTP hydrolysis, GTPase activity is stimulated by the 30S ribosomal subunit.</text>
</comment>
<dbReference type="Proteomes" id="UP000036867">
    <property type="component" value="Unassembled WGS sequence"/>
</dbReference>
<feature type="binding site" evidence="10">
    <location>
        <begin position="206"/>
        <end position="214"/>
    </location>
    <ligand>
        <name>GTP</name>
        <dbReference type="ChEBI" id="CHEBI:37565"/>
    </ligand>
</feature>
<feature type="domain" description="EngC GTPase" evidence="11">
    <location>
        <begin position="115"/>
        <end position="262"/>
    </location>
</feature>
<dbReference type="GeneID" id="301138375"/>
<dbReference type="GO" id="GO:0005737">
    <property type="term" value="C:cytoplasm"/>
    <property type="evidence" value="ECO:0007669"/>
    <property type="project" value="UniProtKB-SubCell"/>
</dbReference>
<dbReference type="Pfam" id="PF03193">
    <property type="entry name" value="RsgA_GTPase"/>
    <property type="match status" value="1"/>
</dbReference>
<comment type="subunit">
    <text evidence="10">Monomer. Associates with 30S ribosomal subunit, binds 16S rRNA.</text>
</comment>
<evidence type="ECO:0000256" key="4">
    <source>
        <dbReference type="ARBA" id="ARBA00022730"/>
    </source>
</evidence>
<evidence type="ECO:0000259" key="11">
    <source>
        <dbReference type="PROSITE" id="PS50936"/>
    </source>
</evidence>
<accession>A0A0M0L9Y8</accession>
<comment type="cofactor">
    <cofactor evidence="10">
        <name>Zn(2+)</name>
        <dbReference type="ChEBI" id="CHEBI:29105"/>
    </cofactor>
    <text evidence="10">Binds 1 zinc ion per subunit.</text>
</comment>
<dbReference type="OrthoDB" id="9809485at2"/>
<evidence type="ECO:0000256" key="3">
    <source>
        <dbReference type="ARBA" id="ARBA00022723"/>
    </source>
</evidence>
<gene>
    <name evidence="10" type="primary">rsgA</name>
    <name evidence="13" type="ORF">AMD00_19960</name>
</gene>
<feature type="binding site" evidence="10">
    <location>
        <position position="292"/>
    </location>
    <ligand>
        <name>Zn(2+)</name>
        <dbReference type="ChEBI" id="CHEBI:29105"/>
    </ligand>
</feature>
<comment type="subcellular location">
    <subcellularLocation>
        <location evidence="10">Cytoplasm</location>
    </subcellularLocation>
</comment>
<keyword evidence="5 10" id="KW-0547">Nucleotide-binding</keyword>
<evidence type="ECO:0000259" key="12">
    <source>
        <dbReference type="PROSITE" id="PS51721"/>
    </source>
</evidence>
<evidence type="ECO:0000256" key="9">
    <source>
        <dbReference type="ARBA" id="ARBA00023134"/>
    </source>
</evidence>
<keyword evidence="8 10" id="KW-0694">RNA-binding</keyword>
<keyword evidence="3 10" id="KW-0479">Metal-binding</keyword>
<dbReference type="PANTHER" id="PTHR32120">
    <property type="entry name" value="SMALL RIBOSOMAL SUBUNIT BIOGENESIS GTPASE RSGA"/>
    <property type="match status" value="1"/>
</dbReference>
<comment type="caution">
    <text evidence="13">The sequence shown here is derived from an EMBL/GenBank/DDBJ whole genome shotgun (WGS) entry which is preliminary data.</text>
</comment>
<comment type="similarity">
    <text evidence="10">Belongs to the TRAFAC class YlqF/YawG GTPase family. RsgA subfamily.</text>
</comment>
<dbReference type="GO" id="GO:0003924">
    <property type="term" value="F:GTPase activity"/>
    <property type="evidence" value="ECO:0007669"/>
    <property type="project" value="UniProtKB-UniRule"/>
</dbReference>
<keyword evidence="1 10" id="KW-0963">Cytoplasm</keyword>
<dbReference type="AlphaFoldDB" id="A0A0M0L9Y8"/>
<keyword evidence="4 10" id="KW-0699">rRNA-binding</keyword>
<keyword evidence="2 10" id="KW-0690">Ribosome biogenesis</keyword>
<dbReference type="EC" id="3.6.1.-" evidence="10"/>
<dbReference type="PROSITE" id="PS50936">
    <property type="entry name" value="ENGC_GTPASE"/>
    <property type="match status" value="1"/>
</dbReference>
<dbReference type="SUPFAM" id="SSF50249">
    <property type="entry name" value="Nucleic acid-binding proteins"/>
    <property type="match status" value="1"/>
</dbReference>
<dbReference type="GO" id="GO:0005525">
    <property type="term" value="F:GTP binding"/>
    <property type="evidence" value="ECO:0007669"/>
    <property type="project" value="UniProtKB-UniRule"/>
</dbReference>
<feature type="domain" description="CP-type G" evidence="12">
    <location>
        <begin position="109"/>
        <end position="264"/>
    </location>
</feature>
<dbReference type="PROSITE" id="PS51721">
    <property type="entry name" value="G_CP"/>
    <property type="match status" value="1"/>
</dbReference>
<dbReference type="RefSeq" id="WP_053418779.1">
    <property type="nucleotide sequence ID" value="NZ_LILB01000008.1"/>
</dbReference>
<dbReference type="EMBL" id="LILB01000008">
    <property type="protein sequence ID" value="KOO47905.1"/>
    <property type="molecule type" value="Genomic_DNA"/>
</dbReference>
<dbReference type="InterPro" id="IPR004881">
    <property type="entry name" value="Ribosome_biogen_GTPase_RsgA"/>
</dbReference>
<dbReference type="InterPro" id="IPR010914">
    <property type="entry name" value="RsgA_GTPase_dom"/>
</dbReference>
<proteinExistence type="inferred from homology"/>
<evidence type="ECO:0000256" key="2">
    <source>
        <dbReference type="ARBA" id="ARBA00022517"/>
    </source>
</evidence>
<dbReference type="SUPFAM" id="SSF52540">
    <property type="entry name" value="P-loop containing nucleoside triphosphate hydrolases"/>
    <property type="match status" value="1"/>
</dbReference>
<keyword evidence="14" id="KW-1185">Reference proteome</keyword>
<protein>
    <recommendedName>
        <fullName evidence="10">Small ribosomal subunit biogenesis GTPase RsgA</fullName>
        <ecNumber evidence="10">3.6.1.-</ecNumber>
    </recommendedName>
</protein>
<dbReference type="InterPro" id="IPR012340">
    <property type="entry name" value="NA-bd_OB-fold"/>
</dbReference>
<dbReference type="CDD" id="cd01854">
    <property type="entry name" value="YjeQ_EngC"/>
    <property type="match status" value="1"/>
</dbReference>
<keyword evidence="9 10" id="KW-0342">GTP-binding</keyword>
<evidence type="ECO:0000256" key="6">
    <source>
        <dbReference type="ARBA" id="ARBA00022801"/>
    </source>
</evidence>
<keyword evidence="7 10" id="KW-0862">Zinc</keyword>
<evidence type="ECO:0000256" key="10">
    <source>
        <dbReference type="HAMAP-Rule" id="MF_01820"/>
    </source>
</evidence>
<feature type="binding site" evidence="10">
    <location>
        <begin position="154"/>
        <end position="157"/>
    </location>
    <ligand>
        <name>GTP</name>
        <dbReference type="ChEBI" id="CHEBI:37565"/>
    </ligand>
</feature>
<evidence type="ECO:0000256" key="1">
    <source>
        <dbReference type="ARBA" id="ARBA00022490"/>
    </source>
</evidence>
<dbReference type="GO" id="GO:0046872">
    <property type="term" value="F:metal ion binding"/>
    <property type="evidence" value="ECO:0007669"/>
    <property type="project" value="UniProtKB-KW"/>
</dbReference>
<dbReference type="GO" id="GO:0019843">
    <property type="term" value="F:rRNA binding"/>
    <property type="evidence" value="ECO:0007669"/>
    <property type="project" value="UniProtKB-KW"/>
</dbReference>
<evidence type="ECO:0000313" key="14">
    <source>
        <dbReference type="Proteomes" id="UP000036867"/>
    </source>
</evidence>
<dbReference type="STRING" id="263475.AMD00_19960"/>
<dbReference type="InterPro" id="IPR030378">
    <property type="entry name" value="G_CP_dom"/>
</dbReference>
<evidence type="ECO:0000256" key="7">
    <source>
        <dbReference type="ARBA" id="ARBA00022833"/>
    </source>
</evidence>
<dbReference type="NCBIfam" id="TIGR00157">
    <property type="entry name" value="ribosome small subunit-dependent GTPase A"/>
    <property type="match status" value="1"/>
</dbReference>
<feature type="binding site" evidence="10">
    <location>
        <position position="287"/>
    </location>
    <ligand>
        <name>Zn(2+)</name>
        <dbReference type="ChEBI" id="CHEBI:29105"/>
    </ligand>
</feature>
<feature type="binding site" evidence="10">
    <location>
        <position position="294"/>
    </location>
    <ligand>
        <name>Zn(2+)</name>
        <dbReference type="ChEBI" id="CHEBI:29105"/>
    </ligand>
</feature>
<evidence type="ECO:0000256" key="8">
    <source>
        <dbReference type="ARBA" id="ARBA00022884"/>
    </source>
</evidence>
<dbReference type="PATRIC" id="fig|263475.3.peg.2846"/>
<dbReference type="HAMAP" id="MF_01820">
    <property type="entry name" value="GTPase_RsgA"/>
    <property type="match status" value="1"/>
</dbReference>
<keyword evidence="6 10" id="KW-0378">Hydrolase</keyword>
<feature type="binding site" evidence="10">
    <location>
        <position position="300"/>
    </location>
    <ligand>
        <name>Zn(2+)</name>
        <dbReference type="ChEBI" id="CHEBI:29105"/>
    </ligand>
</feature>
<evidence type="ECO:0000256" key="5">
    <source>
        <dbReference type="ARBA" id="ARBA00022741"/>
    </source>
</evidence>
<dbReference type="GO" id="GO:0042274">
    <property type="term" value="P:ribosomal small subunit biogenesis"/>
    <property type="evidence" value="ECO:0007669"/>
    <property type="project" value="UniProtKB-UniRule"/>
</dbReference>
<dbReference type="Gene3D" id="1.10.40.50">
    <property type="entry name" value="Probable gtpase engc, domain 3"/>
    <property type="match status" value="1"/>
</dbReference>
<sequence>MTKLQDFGWNTTWEEKYKIAQASNKLAKTIPGRVLLEHKHSYRVITEQGEWLSSPSGSFQHTAFERRDFPAVGDWVLVEQMPGEEKAIIHAVLPRTSLFSRKVAGLTTAEQLIAVNVDIVFLIMSLNLDFNLRRLERYLIAAWDSGATPIIVLTKKDLCEDVTPFIQQAESVAFGVPIYTVSSFTGEGINELQQLLVDAKTAALLGSSGVGKSSLTNALCGTEVMFVQEVREDDDKGRHTTTHRELFKIPGGGLLIDTPGMREFQLWDQGESLDSSFKDIEELSSQCRFRDCEHKREPGCAVQNAIHEGTLTNERYNSYIKLKRELAYIERKTNAQAQIAERNKWKQVSKTLRQKPQKKR</sequence>
<evidence type="ECO:0000313" key="13">
    <source>
        <dbReference type="EMBL" id="KOO47905.1"/>
    </source>
</evidence>
<dbReference type="InterPro" id="IPR027417">
    <property type="entry name" value="P-loop_NTPase"/>
</dbReference>
<dbReference type="Gene3D" id="3.40.50.300">
    <property type="entry name" value="P-loop containing nucleotide triphosphate hydrolases"/>
    <property type="match status" value="1"/>
</dbReference>
<organism evidence="13 14">
    <name type="scientific">Viridibacillus arvi</name>
    <dbReference type="NCBI Taxonomy" id="263475"/>
    <lineage>
        <taxon>Bacteria</taxon>
        <taxon>Bacillati</taxon>
        <taxon>Bacillota</taxon>
        <taxon>Bacilli</taxon>
        <taxon>Bacillales</taxon>
        <taxon>Caryophanaceae</taxon>
        <taxon>Viridibacillus</taxon>
    </lineage>
</organism>
<reference evidence="14" key="1">
    <citation type="submission" date="2015-08" db="EMBL/GenBank/DDBJ databases">
        <title>Fjat-10028 dsm 16317.</title>
        <authorList>
            <person name="Liu B."/>
            <person name="Wang J."/>
            <person name="Zhu Y."/>
            <person name="Liu G."/>
            <person name="Chen Q."/>
            <person name="Chen Z."/>
            <person name="Lan J."/>
            <person name="Che J."/>
            <person name="Ge C."/>
            <person name="Shi H."/>
            <person name="Pan Z."/>
            <person name="Liu X."/>
        </authorList>
    </citation>
    <scope>NUCLEOTIDE SEQUENCE [LARGE SCALE GENOMIC DNA]</scope>
    <source>
        <strain evidence="14">DSM 16317</strain>
    </source>
</reference>